<evidence type="ECO:0000259" key="3">
    <source>
        <dbReference type="Pfam" id="PF18962"/>
    </source>
</evidence>
<evidence type="ECO:0000256" key="2">
    <source>
        <dbReference type="SAM" id="SignalP"/>
    </source>
</evidence>
<keyword evidence="5" id="KW-1185">Reference proteome</keyword>
<feature type="domain" description="Secretion system C-terminal sorting" evidence="3">
    <location>
        <begin position="471"/>
        <end position="543"/>
    </location>
</feature>
<comment type="caution">
    <text evidence="4">The sequence shown here is derived from an EMBL/GenBank/DDBJ whole genome shotgun (WGS) entry which is preliminary data.</text>
</comment>
<evidence type="ECO:0000313" key="5">
    <source>
        <dbReference type="Proteomes" id="UP000292262"/>
    </source>
</evidence>
<dbReference type="Proteomes" id="UP000292262">
    <property type="component" value="Unassembled WGS sequence"/>
</dbReference>
<dbReference type="SUPFAM" id="SSF50494">
    <property type="entry name" value="Trypsin-like serine proteases"/>
    <property type="match status" value="1"/>
</dbReference>
<evidence type="ECO:0000256" key="1">
    <source>
        <dbReference type="ARBA" id="ARBA00022729"/>
    </source>
</evidence>
<dbReference type="InterPro" id="IPR026444">
    <property type="entry name" value="Secre_tail"/>
</dbReference>
<dbReference type="Pfam" id="PF13365">
    <property type="entry name" value="Trypsin_2"/>
    <property type="match status" value="1"/>
</dbReference>
<dbReference type="NCBIfam" id="TIGR04183">
    <property type="entry name" value="Por_Secre_tail"/>
    <property type="match status" value="1"/>
</dbReference>
<feature type="signal peptide" evidence="2">
    <location>
        <begin position="1"/>
        <end position="19"/>
    </location>
</feature>
<feature type="chain" id="PRO_5020697445" evidence="2">
    <location>
        <begin position="20"/>
        <end position="544"/>
    </location>
</feature>
<dbReference type="OrthoDB" id="9342482at2"/>
<accession>A0A4Q7PI37</accession>
<keyword evidence="1 2" id="KW-0732">Signal</keyword>
<sequence length="544" mass="60193">MKSYKLLLPFIFFISLIQAQVTNEGKPQSFNLKQKATVDPIKMPEFDLKKIQEEDKINDQDRAKPWRFGYEFSVDYGMKNSGVWDEIPGKGRIWRVLIESKGAKTLNFVFNKYKVPTGATVYLYNDDKTDLLGAYTNVFNRPDEMLGTWMVDGDKVWIEYFEPNAVRGQGNLNLSKVVHGYRSVTNAEVMAKALNSSGDCNQDVDCPVGSDFDAIKDELKRAVGFIILNGFVCSGTLINNTNNDGAPYFLTANHCDEGSHSTWAFRFNWISPNPSCATVANSTDAAVNQTTSGATVLAANSKSDMKLLRLDGGLDESWDLEWAGWDRSDNTPSFVVGIHHPSGDIMKVCRENDAPTKTAISFNGNPSTEMWRIADWDLGVTEGGSSGSAIFDPSGRIVGQLAGGAAACQGTNDNNQFDVYGRFNISWDFGTTDATRLSNWLDPANTGQTTLDRLSQVLSVEDNLLKEGIRLFPNPVEEELTVINSSGNPIQYKVFNLLGQLVNAGKDDLERFPINVANNKSGMYFITIEDMVTKGKISQKIIIK</sequence>
<evidence type="ECO:0000313" key="4">
    <source>
        <dbReference type="EMBL" id="RZS99867.1"/>
    </source>
</evidence>
<dbReference type="InterPro" id="IPR043504">
    <property type="entry name" value="Peptidase_S1_PA_chymotrypsin"/>
</dbReference>
<gene>
    <name evidence="4" type="ORF">EV197_1096</name>
</gene>
<reference evidence="4 5" key="1">
    <citation type="submission" date="2019-02" db="EMBL/GenBank/DDBJ databases">
        <title>Genomic Encyclopedia of Type Strains, Phase IV (KMG-IV): sequencing the most valuable type-strain genomes for metagenomic binning, comparative biology and taxonomic classification.</title>
        <authorList>
            <person name="Goeker M."/>
        </authorList>
    </citation>
    <scope>NUCLEOTIDE SEQUENCE [LARGE SCALE GENOMIC DNA]</scope>
    <source>
        <strain evidence="4 5">DSM 17196</strain>
    </source>
</reference>
<proteinExistence type="predicted"/>
<name>A0A4Q7PI37_9FLAO</name>
<dbReference type="RefSeq" id="WP_130285681.1">
    <property type="nucleotide sequence ID" value="NZ_SGXE01000001.1"/>
</dbReference>
<dbReference type="EMBL" id="SGXE01000001">
    <property type="protein sequence ID" value="RZS99867.1"/>
    <property type="molecule type" value="Genomic_DNA"/>
</dbReference>
<dbReference type="PANTHER" id="PTHR36234">
    <property type="entry name" value="LYSYL ENDOPEPTIDASE"/>
    <property type="match status" value="1"/>
</dbReference>
<protein>
    <submittedName>
        <fullName evidence="4">Putative secreted protein (Por secretion system target)</fullName>
    </submittedName>
</protein>
<dbReference type="AlphaFoldDB" id="A0A4Q7PI37"/>
<organism evidence="4 5">
    <name type="scientific">Aquimarina brevivitae</name>
    <dbReference type="NCBI Taxonomy" id="323412"/>
    <lineage>
        <taxon>Bacteria</taxon>
        <taxon>Pseudomonadati</taxon>
        <taxon>Bacteroidota</taxon>
        <taxon>Flavobacteriia</taxon>
        <taxon>Flavobacteriales</taxon>
        <taxon>Flavobacteriaceae</taxon>
        <taxon>Aquimarina</taxon>
    </lineage>
</organism>
<dbReference type="Pfam" id="PF18962">
    <property type="entry name" value="Por_Secre_tail"/>
    <property type="match status" value="1"/>
</dbReference>
<dbReference type="Gene3D" id="2.40.10.10">
    <property type="entry name" value="Trypsin-like serine proteases"/>
    <property type="match status" value="2"/>
</dbReference>
<dbReference type="InterPro" id="IPR009003">
    <property type="entry name" value="Peptidase_S1_PA"/>
</dbReference>
<dbReference type="PANTHER" id="PTHR36234:SF5">
    <property type="entry name" value="LYSYL ENDOPEPTIDASE"/>
    <property type="match status" value="1"/>
</dbReference>